<dbReference type="OrthoDB" id="594443at2"/>
<name>A0A2S5A4J1_9SPHI</name>
<sequence length="233" mass="25303">MIEALIFGFVGSFHCIGMCGPIALSLPVKNDLLINRVVSVLIYNLGRVISYSLIGLLFGLLGLGFKLAGFQQSLSIALGILILMIAIFPYFSKFRLNTSYILFKPIGLIKNAIAKLFSKPQLSSLFSIGLLNGLLPCGFVYLGIIWTTSLGSAYQGALFMVFFGLGTIPAMLGVGLMGNIIDLKLRNKIKRAIPAFMLLMGCLLIIRGLNLGIPYLSPHLETRSETIAPTECH</sequence>
<dbReference type="EMBL" id="PQVF01000004">
    <property type="protein sequence ID" value="POY37511.1"/>
    <property type="molecule type" value="Genomic_DNA"/>
</dbReference>
<protein>
    <recommendedName>
        <fullName evidence="2">Urease accessory protein UreH-like transmembrane domain-containing protein</fullName>
    </recommendedName>
</protein>
<dbReference type="InterPro" id="IPR039447">
    <property type="entry name" value="UreH-like_TM_dom"/>
</dbReference>
<dbReference type="PANTHER" id="PTHR42208:SF1">
    <property type="entry name" value="HEAVY METAL TRANSPORTER"/>
    <property type="match status" value="1"/>
</dbReference>
<keyword evidence="1" id="KW-0812">Transmembrane</keyword>
<evidence type="ECO:0000313" key="3">
    <source>
        <dbReference type="EMBL" id="POY37511.1"/>
    </source>
</evidence>
<proteinExistence type="predicted"/>
<feature type="domain" description="Urease accessory protein UreH-like transmembrane" evidence="2">
    <location>
        <begin position="4"/>
        <end position="202"/>
    </location>
</feature>
<feature type="transmembrane region" description="Helical" evidence="1">
    <location>
        <begin position="48"/>
        <end position="68"/>
    </location>
</feature>
<accession>A0A2S5A4J1</accession>
<evidence type="ECO:0000259" key="2">
    <source>
        <dbReference type="Pfam" id="PF13386"/>
    </source>
</evidence>
<evidence type="ECO:0000256" key="1">
    <source>
        <dbReference type="SAM" id="Phobius"/>
    </source>
</evidence>
<feature type="transmembrane region" description="Helical" evidence="1">
    <location>
        <begin position="193"/>
        <end position="213"/>
    </location>
</feature>
<keyword evidence="1" id="KW-0472">Membrane</keyword>
<keyword evidence="1" id="KW-1133">Transmembrane helix</keyword>
<dbReference type="PANTHER" id="PTHR42208">
    <property type="entry name" value="HEAVY METAL TRANSPORTER-RELATED"/>
    <property type="match status" value="1"/>
</dbReference>
<reference evidence="3 4" key="1">
    <citation type="submission" date="2018-01" db="EMBL/GenBank/DDBJ databases">
        <authorList>
            <person name="Gaut B.S."/>
            <person name="Morton B.R."/>
            <person name="Clegg M.T."/>
            <person name="Duvall M.R."/>
        </authorList>
    </citation>
    <scope>NUCLEOTIDE SEQUENCE [LARGE SCALE GENOMIC DNA]</scope>
    <source>
        <strain evidence="3 4">HR-AV</strain>
    </source>
</reference>
<comment type="caution">
    <text evidence="3">The sequence shown here is derived from an EMBL/GenBank/DDBJ whole genome shotgun (WGS) entry which is preliminary data.</text>
</comment>
<organism evidence="3 4">
    <name type="scientific">Solitalea longa</name>
    <dbReference type="NCBI Taxonomy" id="2079460"/>
    <lineage>
        <taxon>Bacteria</taxon>
        <taxon>Pseudomonadati</taxon>
        <taxon>Bacteroidota</taxon>
        <taxon>Sphingobacteriia</taxon>
        <taxon>Sphingobacteriales</taxon>
        <taxon>Sphingobacteriaceae</taxon>
        <taxon>Solitalea</taxon>
    </lineage>
</organism>
<gene>
    <name evidence="3" type="ORF">C3K47_07030</name>
</gene>
<dbReference type="RefSeq" id="WP_103788418.1">
    <property type="nucleotide sequence ID" value="NZ_PQVF01000004.1"/>
</dbReference>
<feature type="transmembrane region" description="Helical" evidence="1">
    <location>
        <begin position="125"/>
        <end position="146"/>
    </location>
</feature>
<dbReference type="AlphaFoldDB" id="A0A2S5A4J1"/>
<evidence type="ECO:0000313" key="4">
    <source>
        <dbReference type="Proteomes" id="UP000236893"/>
    </source>
</evidence>
<dbReference type="Proteomes" id="UP000236893">
    <property type="component" value="Unassembled WGS sequence"/>
</dbReference>
<keyword evidence="4" id="KW-1185">Reference proteome</keyword>
<dbReference type="Pfam" id="PF13386">
    <property type="entry name" value="DsbD_2"/>
    <property type="match status" value="1"/>
</dbReference>
<feature type="transmembrane region" description="Helical" evidence="1">
    <location>
        <begin position="6"/>
        <end position="28"/>
    </location>
</feature>
<feature type="transmembrane region" description="Helical" evidence="1">
    <location>
        <begin position="74"/>
        <end position="91"/>
    </location>
</feature>
<feature type="transmembrane region" description="Helical" evidence="1">
    <location>
        <begin position="158"/>
        <end position="181"/>
    </location>
</feature>